<organism evidence="1 2">
    <name type="scientific">Allokutzneria multivorans</name>
    <dbReference type="NCBI Taxonomy" id="1142134"/>
    <lineage>
        <taxon>Bacteria</taxon>
        <taxon>Bacillati</taxon>
        <taxon>Actinomycetota</taxon>
        <taxon>Actinomycetes</taxon>
        <taxon>Pseudonocardiales</taxon>
        <taxon>Pseudonocardiaceae</taxon>
        <taxon>Allokutzneria</taxon>
    </lineage>
</organism>
<sequence>MNYDELKEYAAASLKFDWMSLLDFVVAAQDGLNDDVDPAEVLRIAGANAARLVRDGLIVPGDTKAGFHPWPTSREESAARIEAEAGEAAVSGAELYPGDIAWFASPDQTAP</sequence>
<gene>
    <name evidence="1" type="ORF">GCM10022247_18840</name>
</gene>
<name>A0ABP7RKJ0_9PSEU</name>
<evidence type="ECO:0000313" key="1">
    <source>
        <dbReference type="EMBL" id="GAA3998835.1"/>
    </source>
</evidence>
<evidence type="ECO:0000313" key="2">
    <source>
        <dbReference type="Proteomes" id="UP001501747"/>
    </source>
</evidence>
<dbReference type="EMBL" id="BAABAL010000005">
    <property type="protein sequence ID" value="GAA3998835.1"/>
    <property type="molecule type" value="Genomic_DNA"/>
</dbReference>
<reference evidence="2" key="1">
    <citation type="journal article" date="2019" name="Int. J. Syst. Evol. Microbiol.">
        <title>The Global Catalogue of Microorganisms (GCM) 10K type strain sequencing project: providing services to taxonomists for standard genome sequencing and annotation.</title>
        <authorList>
            <consortium name="The Broad Institute Genomics Platform"/>
            <consortium name="The Broad Institute Genome Sequencing Center for Infectious Disease"/>
            <person name="Wu L."/>
            <person name="Ma J."/>
        </authorList>
    </citation>
    <scope>NUCLEOTIDE SEQUENCE [LARGE SCALE GENOMIC DNA]</scope>
    <source>
        <strain evidence="2">JCM 17342</strain>
    </source>
</reference>
<keyword evidence="2" id="KW-1185">Reference proteome</keyword>
<dbReference type="Proteomes" id="UP001501747">
    <property type="component" value="Unassembled WGS sequence"/>
</dbReference>
<protein>
    <submittedName>
        <fullName evidence="1">Uncharacterized protein</fullName>
    </submittedName>
</protein>
<accession>A0ABP7RKJ0</accession>
<dbReference type="RefSeq" id="WP_344872728.1">
    <property type="nucleotide sequence ID" value="NZ_BAABAL010000005.1"/>
</dbReference>
<proteinExistence type="predicted"/>
<comment type="caution">
    <text evidence="1">The sequence shown here is derived from an EMBL/GenBank/DDBJ whole genome shotgun (WGS) entry which is preliminary data.</text>
</comment>